<dbReference type="SUPFAM" id="SSF55909">
    <property type="entry name" value="Pentein"/>
    <property type="match status" value="1"/>
</dbReference>
<name>A0A4R2TLY2_9FIRM</name>
<dbReference type="EC" id="3.5.3.6" evidence="3"/>
<evidence type="ECO:0000313" key="7">
    <source>
        <dbReference type="EMBL" id="TCQ03492.1"/>
    </source>
</evidence>
<evidence type="ECO:0000256" key="4">
    <source>
        <dbReference type="ARBA" id="ARBA00022503"/>
    </source>
</evidence>
<evidence type="ECO:0000256" key="3">
    <source>
        <dbReference type="ARBA" id="ARBA00012171"/>
    </source>
</evidence>
<dbReference type="InterPro" id="IPR003876">
    <property type="entry name" value="Arg_deiminase"/>
</dbReference>
<dbReference type="AlphaFoldDB" id="A0A4R2TLY2"/>
<dbReference type="GO" id="GO:0016740">
    <property type="term" value="F:transferase activity"/>
    <property type="evidence" value="ECO:0007669"/>
    <property type="project" value="UniProtKB-KW"/>
</dbReference>
<comment type="caution">
    <text evidence="7">The sequence shown here is derived from an EMBL/GenBank/DDBJ whole genome shotgun (WGS) entry which is preliminary data.</text>
</comment>
<keyword evidence="8" id="KW-1185">Reference proteome</keyword>
<dbReference type="Pfam" id="PF02274">
    <property type="entry name" value="ADI"/>
    <property type="match status" value="1"/>
</dbReference>
<dbReference type="GO" id="GO:0019546">
    <property type="term" value="P:L-arginine deiminase pathway"/>
    <property type="evidence" value="ECO:0007669"/>
    <property type="project" value="TreeGrafter"/>
</dbReference>
<comment type="pathway">
    <text evidence="1">Amino-acid degradation; L-arginine degradation via ADI pathway; carbamoyl phosphate from L-arginine: step 1/2.</text>
</comment>
<dbReference type="PRINTS" id="PR01466">
    <property type="entry name" value="ARGDEIMINASE"/>
</dbReference>
<dbReference type="Proteomes" id="UP000295504">
    <property type="component" value="Unassembled WGS sequence"/>
</dbReference>
<reference evidence="7 8" key="1">
    <citation type="submission" date="2019-03" db="EMBL/GenBank/DDBJ databases">
        <title>Genomic Encyclopedia of Type Strains, Phase IV (KMG-IV): sequencing the most valuable type-strain genomes for metagenomic binning, comparative biology and taxonomic classification.</title>
        <authorList>
            <person name="Goeker M."/>
        </authorList>
    </citation>
    <scope>NUCLEOTIDE SEQUENCE [LARGE SCALE GENOMIC DNA]</scope>
    <source>
        <strain evidence="7 8">DSM 100013</strain>
    </source>
</reference>
<gene>
    <name evidence="7" type="ORF">EDD79_100977</name>
</gene>
<proteinExistence type="inferred from homology"/>
<evidence type="ECO:0000256" key="6">
    <source>
        <dbReference type="ARBA" id="ARBA00049429"/>
    </source>
</evidence>
<sequence>MIKKCISGIQKTELRHVRNKSLADMIKNPYPFYLDPIPNLYFQRDPFASIGNGVTLNVMSSATTNRETLFSKYLFDFHPRFIDVARWYNRDKSHPIEGGDI</sequence>
<evidence type="ECO:0000256" key="5">
    <source>
        <dbReference type="ARBA" id="ARBA00022801"/>
    </source>
</evidence>
<dbReference type="EMBL" id="SLYC01000009">
    <property type="protein sequence ID" value="TCQ03492.1"/>
    <property type="molecule type" value="Genomic_DNA"/>
</dbReference>
<organism evidence="7 8">
    <name type="scientific">Serpentinicella alkaliphila</name>
    <dbReference type="NCBI Taxonomy" id="1734049"/>
    <lineage>
        <taxon>Bacteria</taxon>
        <taxon>Bacillati</taxon>
        <taxon>Bacillota</taxon>
        <taxon>Clostridia</taxon>
        <taxon>Peptostreptococcales</taxon>
        <taxon>Natronincolaceae</taxon>
        <taxon>Serpentinicella</taxon>
    </lineage>
</organism>
<evidence type="ECO:0000256" key="2">
    <source>
        <dbReference type="ARBA" id="ARBA00010206"/>
    </source>
</evidence>
<dbReference type="PANTHER" id="PTHR47271">
    <property type="entry name" value="ARGININE DEIMINASE"/>
    <property type="match status" value="1"/>
</dbReference>
<comment type="catalytic activity">
    <reaction evidence="6">
        <text>L-arginine + H2O = L-citrulline + NH4(+)</text>
        <dbReference type="Rhea" id="RHEA:19597"/>
        <dbReference type="ChEBI" id="CHEBI:15377"/>
        <dbReference type="ChEBI" id="CHEBI:28938"/>
        <dbReference type="ChEBI" id="CHEBI:32682"/>
        <dbReference type="ChEBI" id="CHEBI:57743"/>
        <dbReference type="EC" id="3.5.3.6"/>
    </reaction>
</comment>
<dbReference type="UniPathway" id="UPA00254">
    <property type="reaction ID" value="UER00364"/>
</dbReference>
<evidence type="ECO:0000256" key="1">
    <source>
        <dbReference type="ARBA" id="ARBA00005213"/>
    </source>
</evidence>
<protein>
    <recommendedName>
        <fullName evidence="3">arginine deiminase</fullName>
        <ecNumber evidence="3">3.5.3.6</ecNumber>
    </recommendedName>
</protein>
<keyword evidence="4" id="KW-0056">Arginine metabolism</keyword>
<comment type="similarity">
    <text evidence="2">Belongs to the arginine deiminase family.</text>
</comment>
<accession>A0A4R2TLY2</accession>
<dbReference type="GO" id="GO:0016990">
    <property type="term" value="F:arginine deiminase activity"/>
    <property type="evidence" value="ECO:0007669"/>
    <property type="project" value="UniProtKB-EC"/>
</dbReference>
<evidence type="ECO:0000313" key="8">
    <source>
        <dbReference type="Proteomes" id="UP000295504"/>
    </source>
</evidence>
<dbReference type="Gene3D" id="3.75.10.10">
    <property type="entry name" value="L-arginine/glycine Amidinotransferase, Chain A"/>
    <property type="match status" value="1"/>
</dbReference>
<keyword evidence="7" id="KW-0808">Transferase</keyword>
<dbReference type="PANTHER" id="PTHR47271:SF2">
    <property type="entry name" value="ARGININE DEIMINASE"/>
    <property type="match status" value="1"/>
</dbReference>
<keyword evidence="5" id="KW-0378">Hydrolase</keyword>